<dbReference type="AlphaFoldDB" id="A0A8X7CPZ6"/>
<evidence type="ECO:0000313" key="2">
    <source>
        <dbReference type="Proteomes" id="UP000886998"/>
    </source>
</evidence>
<comment type="caution">
    <text evidence="1">The sequence shown here is derived from an EMBL/GenBank/DDBJ whole genome shotgun (WGS) entry which is preliminary data.</text>
</comment>
<protein>
    <submittedName>
        <fullName evidence="1">Uncharacterized protein</fullName>
    </submittedName>
</protein>
<sequence length="98" mass="11287">MARKREICVDVRNLIIKLRRNKKSLTKGRWIIVQTIIRNCETTGYIFKKSRCGWPTILNDGDARAVMRKKMLNPKLPILQLTDYVAVTTNKSVNAEAV</sequence>
<dbReference type="Proteomes" id="UP000886998">
    <property type="component" value="Unassembled WGS sequence"/>
</dbReference>
<gene>
    <name evidence="1" type="ORF">TNIN_361351</name>
</gene>
<reference evidence="1" key="1">
    <citation type="submission" date="2020-08" db="EMBL/GenBank/DDBJ databases">
        <title>Multicomponent nature underlies the extraordinary mechanical properties of spider dragline silk.</title>
        <authorList>
            <person name="Kono N."/>
            <person name="Nakamura H."/>
            <person name="Mori M."/>
            <person name="Yoshida Y."/>
            <person name="Ohtoshi R."/>
            <person name="Malay A.D."/>
            <person name="Moran D.A.P."/>
            <person name="Tomita M."/>
            <person name="Numata K."/>
            <person name="Arakawa K."/>
        </authorList>
    </citation>
    <scope>NUCLEOTIDE SEQUENCE</scope>
</reference>
<dbReference type="EMBL" id="BMAV01019210">
    <property type="protein sequence ID" value="GFY72007.1"/>
    <property type="molecule type" value="Genomic_DNA"/>
</dbReference>
<proteinExistence type="predicted"/>
<keyword evidence="2" id="KW-1185">Reference proteome</keyword>
<name>A0A8X7CPZ6_9ARAC</name>
<accession>A0A8X7CPZ6</accession>
<evidence type="ECO:0000313" key="1">
    <source>
        <dbReference type="EMBL" id="GFY72007.1"/>
    </source>
</evidence>
<organism evidence="1 2">
    <name type="scientific">Trichonephila inaurata madagascariensis</name>
    <dbReference type="NCBI Taxonomy" id="2747483"/>
    <lineage>
        <taxon>Eukaryota</taxon>
        <taxon>Metazoa</taxon>
        <taxon>Ecdysozoa</taxon>
        <taxon>Arthropoda</taxon>
        <taxon>Chelicerata</taxon>
        <taxon>Arachnida</taxon>
        <taxon>Araneae</taxon>
        <taxon>Araneomorphae</taxon>
        <taxon>Entelegynae</taxon>
        <taxon>Araneoidea</taxon>
        <taxon>Nephilidae</taxon>
        <taxon>Trichonephila</taxon>
        <taxon>Trichonephila inaurata</taxon>
    </lineage>
</organism>